<name>A0A6I9WBU3_9HYME</name>
<proteinExistence type="inferred from homology"/>
<feature type="domain" description="TIL" evidence="6">
    <location>
        <begin position="25"/>
        <end position="78"/>
    </location>
</feature>
<evidence type="ECO:0000313" key="7">
    <source>
        <dbReference type="Proteomes" id="UP000504615"/>
    </source>
</evidence>
<dbReference type="CDD" id="cd19941">
    <property type="entry name" value="TIL"/>
    <property type="match status" value="1"/>
</dbReference>
<dbReference type="PANTHER" id="PTHR23259:SF70">
    <property type="entry name" value="ACCESSORY GLAND PROTEIN ACP62F-RELATED"/>
    <property type="match status" value="1"/>
</dbReference>
<keyword evidence="5" id="KW-0732">Signal</keyword>
<keyword evidence="4" id="KW-1015">Disulfide bond</keyword>
<organism evidence="7 8">
    <name type="scientific">Pogonomyrmex barbatus</name>
    <name type="common">red harvester ant</name>
    <dbReference type="NCBI Taxonomy" id="144034"/>
    <lineage>
        <taxon>Eukaryota</taxon>
        <taxon>Metazoa</taxon>
        <taxon>Ecdysozoa</taxon>
        <taxon>Arthropoda</taxon>
        <taxon>Hexapoda</taxon>
        <taxon>Insecta</taxon>
        <taxon>Pterygota</taxon>
        <taxon>Neoptera</taxon>
        <taxon>Endopterygota</taxon>
        <taxon>Hymenoptera</taxon>
        <taxon>Apocrita</taxon>
        <taxon>Aculeata</taxon>
        <taxon>Formicoidea</taxon>
        <taxon>Formicidae</taxon>
        <taxon>Myrmicinae</taxon>
        <taxon>Pogonomyrmex</taxon>
    </lineage>
</organism>
<evidence type="ECO:0000256" key="1">
    <source>
        <dbReference type="ARBA" id="ARBA00007611"/>
    </source>
</evidence>
<dbReference type="GO" id="GO:0004867">
    <property type="term" value="F:serine-type endopeptidase inhibitor activity"/>
    <property type="evidence" value="ECO:0007669"/>
    <property type="project" value="UniProtKB-KW"/>
</dbReference>
<evidence type="ECO:0000256" key="3">
    <source>
        <dbReference type="ARBA" id="ARBA00022900"/>
    </source>
</evidence>
<accession>A0A6I9WBU3</accession>
<dbReference type="KEGG" id="pbar:105427904"/>
<dbReference type="PANTHER" id="PTHR23259">
    <property type="entry name" value="RIDDLE"/>
    <property type="match status" value="1"/>
</dbReference>
<evidence type="ECO:0000256" key="5">
    <source>
        <dbReference type="SAM" id="SignalP"/>
    </source>
</evidence>
<comment type="similarity">
    <text evidence="1">Belongs to the serine protease inhibitor-like (TIL domain-containing) family.</text>
</comment>
<dbReference type="Gene3D" id="2.10.25.10">
    <property type="entry name" value="Laminin"/>
    <property type="match status" value="1"/>
</dbReference>
<evidence type="ECO:0000313" key="8">
    <source>
        <dbReference type="RefSeq" id="XP_011638197.1"/>
    </source>
</evidence>
<dbReference type="Pfam" id="PF01826">
    <property type="entry name" value="TIL"/>
    <property type="match status" value="1"/>
</dbReference>
<sequence length="78" mass="8190">MSHTSFTFLVIIGVLCSMTVAQNPCPPNQEWTTCGTACPPTCSTSRPQACTLQCVIGCQCKQGFLLNSSGACVLPSDC</sequence>
<dbReference type="Proteomes" id="UP000504615">
    <property type="component" value="Unplaced"/>
</dbReference>
<dbReference type="InterPro" id="IPR051368">
    <property type="entry name" value="SerProtInhib-TIL_Domain"/>
</dbReference>
<feature type="signal peptide" evidence="5">
    <location>
        <begin position="1"/>
        <end position="21"/>
    </location>
</feature>
<keyword evidence="7" id="KW-1185">Reference proteome</keyword>
<dbReference type="RefSeq" id="XP_011638197.1">
    <property type="nucleotide sequence ID" value="XM_011639895.1"/>
</dbReference>
<reference evidence="8" key="1">
    <citation type="submission" date="2025-08" db="UniProtKB">
        <authorList>
            <consortium name="RefSeq"/>
        </authorList>
    </citation>
    <scope>IDENTIFICATION</scope>
</reference>
<dbReference type="InterPro" id="IPR002919">
    <property type="entry name" value="TIL_dom"/>
</dbReference>
<dbReference type="InterPro" id="IPR036084">
    <property type="entry name" value="Ser_inhib-like_sf"/>
</dbReference>
<keyword evidence="3" id="KW-0722">Serine protease inhibitor</keyword>
<feature type="chain" id="PRO_5026935955" evidence="5">
    <location>
        <begin position="22"/>
        <end position="78"/>
    </location>
</feature>
<evidence type="ECO:0000259" key="6">
    <source>
        <dbReference type="Pfam" id="PF01826"/>
    </source>
</evidence>
<dbReference type="SUPFAM" id="SSF57567">
    <property type="entry name" value="Serine protease inhibitors"/>
    <property type="match status" value="1"/>
</dbReference>
<dbReference type="AlphaFoldDB" id="A0A6I9WBU3"/>
<gene>
    <name evidence="8" type="primary">LOC105427904</name>
</gene>
<evidence type="ECO:0000256" key="2">
    <source>
        <dbReference type="ARBA" id="ARBA00022690"/>
    </source>
</evidence>
<evidence type="ECO:0000256" key="4">
    <source>
        <dbReference type="ARBA" id="ARBA00023157"/>
    </source>
</evidence>
<protein>
    <submittedName>
        <fullName evidence="8">Chymotrypsin inhibitor-like</fullName>
    </submittedName>
</protein>
<dbReference type="FunFam" id="2.10.25.10:FF:000055">
    <property type="entry name" value="alpha-tectorin isoform X1"/>
    <property type="match status" value="1"/>
</dbReference>
<dbReference type="GeneID" id="105427904"/>
<keyword evidence="2" id="KW-0646">Protease inhibitor</keyword>
<dbReference type="OrthoDB" id="6236007at2759"/>